<dbReference type="GO" id="GO:0004106">
    <property type="term" value="F:chorismate mutase activity"/>
    <property type="evidence" value="ECO:0007669"/>
    <property type="project" value="UniProtKB-EC"/>
</dbReference>
<evidence type="ECO:0000256" key="3">
    <source>
        <dbReference type="ARBA" id="ARBA00022490"/>
    </source>
</evidence>
<dbReference type="EC" id="5.4.99.5" evidence="2"/>
<dbReference type="Proteomes" id="UP000818624">
    <property type="component" value="Chromosome 6"/>
</dbReference>
<comment type="subcellular location">
    <subcellularLocation>
        <location evidence="1">Cytoplasm</location>
    </subcellularLocation>
</comment>
<keyword evidence="5 7" id="KW-0413">Isomerase</keyword>
<proteinExistence type="predicted"/>
<dbReference type="PANTHER" id="PTHR21145:SF12">
    <property type="entry name" value="CHORISMATE MUTASE"/>
    <property type="match status" value="1"/>
</dbReference>
<reference evidence="7 8" key="1">
    <citation type="journal article" date="2020" name="Elife">
        <title>Loss of centromere function drives karyotype evolution in closely related Malassezia species.</title>
        <authorList>
            <person name="Sankaranarayanan S.R."/>
            <person name="Ianiri G."/>
            <person name="Coelho M.A."/>
            <person name="Reza M.H."/>
            <person name="Thimmappa B.C."/>
            <person name="Ganguly P."/>
            <person name="Vadnala R.N."/>
            <person name="Sun S."/>
            <person name="Siddharthan R."/>
            <person name="Tellgren-Roth C."/>
            <person name="Dawson T.L."/>
            <person name="Heitman J."/>
            <person name="Sanyal K."/>
        </authorList>
    </citation>
    <scope>NUCLEOTIDE SEQUENCE [LARGE SCALE GENOMIC DNA]</scope>
    <source>
        <strain evidence="7">CBS14141</strain>
    </source>
</reference>
<gene>
    <name evidence="7" type="primary">ARO7_2</name>
    <name evidence="7" type="ORF">GLX27_004484</name>
</gene>
<accession>A0ABY8EW83</accession>
<keyword evidence="8" id="KW-1185">Reference proteome</keyword>
<protein>
    <recommendedName>
        <fullName evidence="2">chorismate mutase</fullName>
        <ecNumber evidence="2">5.4.99.5</ecNumber>
    </recommendedName>
</protein>
<sequence>MTDSINFHNATAEDILSLDKIRATLQRMEDTIVFRLIERTQFACNARMYEDGAFPELREKEHWTGSWLAWQLKELESSHGTCGALTQPSSGGGPRRCACADPVPTSIRLRTLRRCPRRSCSRSTTPTCCTPIT</sequence>
<dbReference type="PANTHER" id="PTHR21145">
    <property type="entry name" value="CHORISMATE MUTASE"/>
    <property type="match status" value="1"/>
</dbReference>
<keyword evidence="4" id="KW-0057">Aromatic amino acid biosynthesis</keyword>
<comment type="catalytic activity">
    <reaction evidence="6">
        <text>chorismate = prephenate</text>
        <dbReference type="Rhea" id="RHEA:13897"/>
        <dbReference type="ChEBI" id="CHEBI:29748"/>
        <dbReference type="ChEBI" id="CHEBI:29934"/>
        <dbReference type="EC" id="5.4.99.5"/>
    </reaction>
    <physiologicalReaction direction="left-to-right" evidence="6">
        <dbReference type="Rhea" id="RHEA:13898"/>
    </physiologicalReaction>
</comment>
<keyword evidence="4" id="KW-0028">Amino-acid biosynthesis</keyword>
<evidence type="ECO:0000256" key="6">
    <source>
        <dbReference type="ARBA" id="ARBA00023979"/>
    </source>
</evidence>
<evidence type="ECO:0000256" key="2">
    <source>
        <dbReference type="ARBA" id="ARBA00012404"/>
    </source>
</evidence>
<dbReference type="Gene3D" id="1.10.590.10">
    <property type="entry name" value="Chorismate mutase, AroQ class superfamily, eukaryotic"/>
    <property type="match status" value="1"/>
</dbReference>
<evidence type="ECO:0000313" key="7">
    <source>
        <dbReference type="EMBL" id="WFD49799.1"/>
    </source>
</evidence>
<evidence type="ECO:0000313" key="8">
    <source>
        <dbReference type="Proteomes" id="UP000818624"/>
    </source>
</evidence>
<dbReference type="InterPro" id="IPR036263">
    <property type="entry name" value="Chorismate_II_sf"/>
</dbReference>
<evidence type="ECO:0000256" key="1">
    <source>
        <dbReference type="ARBA" id="ARBA00004496"/>
    </source>
</evidence>
<organism evidence="7 8">
    <name type="scientific">Malassezia furfur</name>
    <name type="common">Pityriasis versicolor infection agent</name>
    <name type="synonym">Pityrosporum furfur</name>
    <dbReference type="NCBI Taxonomy" id="55194"/>
    <lineage>
        <taxon>Eukaryota</taxon>
        <taxon>Fungi</taxon>
        <taxon>Dikarya</taxon>
        <taxon>Basidiomycota</taxon>
        <taxon>Ustilaginomycotina</taxon>
        <taxon>Malasseziomycetes</taxon>
        <taxon>Malasseziales</taxon>
        <taxon>Malasseziaceae</taxon>
        <taxon>Malassezia</taxon>
    </lineage>
</organism>
<evidence type="ECO:0000256" key="4">
    <source>
        <dbReference type="ARBA" id="ARBA00023222"/>
    </source>
</evidence>
<name>A0ABY8EW83_MALFU</name>
<keyword evidence="4" id="KW-0584">Phenylalanine biosynthesis</keyword>
<dbReference type="SUPFAM" id="SSF48600">
    <property type="entry name" value="Chorismate mutase II"/>
    <property type="match status" value="1"/>
</dbReference>
<keyword evidence="3" id="KW-0963">Cytoplasm</keyword>
<evidence type="ECO:0000256" key="5">
    <source>
        <dbReference type="ARBA" id="ARBA00023235"/>
    </source>
</evidence>
<dbReference type="InterPro" id="IPR037039">
    <property type="entry name" value="CM_AroQ_sf_eucaryotic"/>
</dbReference>
<dbReference type="InterPro" id="IPR008238">
    <property type="entry name" value="Chorismate_mutase_AroQ_euk"/>
</dbReference>
<dbReference type="EMBL" id="CP046239">
    <property type="protein sequence ID" value="WFD49799.1"/>
    <property type="molecule type" value="Genomic_DNA"/>
</dbReference>